<evidence type="ECO:0000256" key="6">
    <source>
        <dbReference type="ARBA" id="ARBA00023136"/>
    </source>
</evidence>
<feature type="transmembrane region" description="Helical" evidence="7">
    <location>
        <begin position="141"/>
        <end position="158"/>
    </location>
</feature>
<organism evidence="8 9">
    <name type="scientific">Candidatus Onthousia excrementipullorum</name>
    <dbReference type="NCBI Taxonomy" id="2840884"/>
    <lineage>
        <taxon>Bacteria</taxon>
        <taxon>Bacillati</taxon>
        <taxon>Bacillota</taxon>
        <taxon>Bacilli</taxon>
        <taxon>Candidatus Onthousia</taxon>
    </lineage>
</organism>
<proteinExistence type="predicted"/>
<evidence type="ECO:0000256" key="2">
    <source>
        <dbReference type="ARBA" id="ARBA00022475"/>
    </source>
</evidence>
<dbReference type="GO" id="GO:0015648">
    <property type="term" value="F:lipid-linked peptidoglycan transporter activity"/>
    <property type="evidence" value="ECO:0007669"/>
    <property type="project" value="TreeGrafter"/>
</dbReference>
<evidence type="ECO:0000256" key="1">
    <source>
        <dbReference type="ARBA" id="ARBA00004651"/>
    </source>
</evidence>
<evidence type="ECO:0000256" key="5">
    <source>
        <dbReference type="ARBA" id="ARBA00022989"/>
    </source>
</evidence>
<name>A0A9D1DVS6_9FIRM</name>
<feature type="transmembrane region" description="Helical" evidence="7">
    <location>
        <begin position="301"/>
        <end position="328"/>
    </location>
</feature>
<dbReference type="PROSITE" id="PS00428">
    <property type="entry name" value="FTSW_RODA_SPOVE"/>
    <property type="match status" value="1"/>
</dbReference>
<evidence type="ECO:0000313" key="9">
    <source>
        <dbReference type="Proteomes" id="UP000824232"/>
    </source>
</evidence>
<dbReference type="GO" id="GO:0032153">
    <property type="term" value="C:cell division site"/>
    <property type="evidence" value="ECO:0007669"/>
    <property type="project" value="TreeGrafter"/>
</dbReference>
<dbReference type="AlphaFoldDB" id="A0A9D1DVS6"/>
<reference evidence="8" key="1">
    <citation type="submission" date="2020-10" db="EMBL/GenBank/DDBJ databases">
        <authorList>
            <person name="Gilroy R."/>
        </authorList>
    </citation>
    <scope>NUCLEOTIDE SEQUENCE</scope>
    <source>
        <strain evidence="8">CHK184-20233</strain>
    </source>
</reference>
<feature type="transmembrane region" description="Helical" evidence="7">
    <location>
        <begin position="73"/>
        <end position="92"/>
    </location>
</feature>
<sequence length="364" mass="40249">MKKKGYGLPLLITVILLVTFGLIMIYSASSIWAEYRFHDSFHYVKQQALFTVIGFIIMYIVSKIDYNIYFKKANIILGICFLLLILVLIPGIGSIRNGSRSWFGIGPFGVQPSEFIKLALIIFTSKYLVNSNKFLKSYKKGVIPILGIATLAFGLIMLQPDLGTGLVLMVSIIAMLFIAGVNMKFFYFLGVIGVIGVVILIAIAPYRMDRITSFLDPWSDPLGTGFQIIQSLYAIGPGGLLGTGFLNSRQKHFYLPEPQTDFIFSIICEEFGVVGAIFITVLFFLLLYFGVKIALKSNDLFAKYLAFGLIFQMIFQALMNLAVVIGLIPVTGVTLPFLSYGGSSLLISLLSIGILLNIAKKNNQ</sequence>
<dbReference type="PANTHER" id="PTHR30474:SF13">
    <property type="entry name" value="STAGE V SPORULATION PROTEIN E"/>
    <property type="match status" value="1"/>
</dbReference>
<feature type="transmembrane region" description="Helical" evidence="7">
    <location>
        <begin position="340"/>
        <end position="359"/>
    </location>
</feature>
<reference evidence="8" key="2">
    <citation type="journal article" date="2021" name="PeerJ">
        <title>Extensive microbial diversity within the chicken gut microbiome revealed by metagenomics and culture.</title>
        <authorList>
            <person name="Gilroy R."/>
            <person name="Ravi A."/>
            <person name="Getino M."/>
            <person name="Pursley I."/>
            <person name="Horton D.L."/>
            <person name="Alikhan N.F."/>
            <person name="Baker D."/>
            <person name="Gharbi K."/>
            <person name="Hall N."/>
            <person name="Watson M."/>
            <person name="Adriaenssens E.M."/>
            <person name="Foster-Nyarko E."/>
            <person name="Jarju S."/>
            <person name="Secka A."/>
            <person name="Antonio M."/>
            <person name="Oren A."/>
            <person name="Chaudhuri R.R."/>
            <person name="La Ragione R."/>
            <person name="Hildebrand F."/>
            <person name="Pallen M.J."/>
        </authorList>
    </citation>
    <scope>NUCLEOTIDE SEQUENCE</scope>
    <source>
        <strain evidence="8">CHK184-20233</strain>
    </source>
</reference>
<dbReference type="PANTHER" id="PTHR30474">
    <property type="entry name" value="CELL CYCLE PROTEIN"/>
    <property type="match status" value="1"/>
</dbReference>
<evidence type="ECO:0000256" key="7">
    <source>
        <dbReference type="SAM" id="Phobius"/>
    </source>
</evidence>
<dbReference type="Pfam" id="PF01098">
    <property type="entry name" value="FTSW_RODA_SPOVE"/>
    <property type="match status" value="1"/>
</dbReference>
<dbReference type="InterPro" id="IPR001182">
    <property type="entry name" value="FtsW/RodA"/>
</dbReference>
<dbReference type="Proteomes" id="UP000824232">
    <property type="component" value="Unassembled WGS sequence"/>
</dbReference>
<protein>
    <submittedName>
        <fullName evidence="8">Stage V sporulation protein E</fullName>
    </submittedName>
</protein>
<feature type="transmembrane region" description="Helical" evidence="7">
    <location>
        <begin position="262"/>
        <end position="289"/>
    </location>
</feature>
<accession>A0A9D1DVS6</accession>
<dbReference type="NCBIfam" id="TIGR02614">
    <property type="entry name" value="ftsW"/>
    <property type="match status" value="1"/>
</dbReference>
<dbReference type="InterPro" id="IPR013438">
    <property type="entry name" value="SpoVE"/>
</dbReference>
<feature type="transmembrane region" description="Helical" evidence="7">
    <location>
        <begin position="164"/>
        <end position="181"/>
    </location>
</feature>
<evidence type="ECO:0000256" key="3">
    <source>
        <dbReference type="ARBA" id="ARBA00022692"/>
    </source>
</evidence>
<feature type="transmembrane region" description="Helical" evidence="7">
    <location>
        <begin position="112"/>
        <end position="129"/>
    </location>
</feature>
<comment type="caution">
    <text evidence="8">The sequence shown here is derived from an EMBL/GenBank/DDBJ whole genome shotgun (WGS) entry which is preliminary data.</text>
</comment>
<dbReference type="GO" id="GO:0009252">
    <property type="term" value="P:peptidoglycan biosynthetic process"/>
    <property type="evidence" value="ECO:0007669"/>
    <property type="project" value="InterPro"/>
</dbReference>
<dbReference type="EMBL" id="DVHC01000065">
    <property type="protein sequence ID" value="HIR59776.1"/>
    <property type="molecule type" value="Genomic_DNA"/>
</dbReference>
<keyword evidence="4" id="KW-0133">Cell shape</keyword>
<keyword evidence="3 7" id="KW-0812">Transmembrane</keyword>
<keyword evidence="5 7" id="KW-1133">Transmembrane helix</keyword>
<feature type="transmembrane region" description="Helical" evidence="7">
    <location>
        <begin position="7"/>
        <end position="32"/>
    </location>
</feature>
<dbReference type="GO" id="GO:0051301">
    <property type="term" value="P:cell division"/>
    <property type="evidence" value="ECO:0007669"/>
    <property type="project" value="InterPro"/>
</dbReference>
<evidence type="ECO:0000256" key="4">
    <source>
        <dbReference type="ARBA" id="ARBA00022960"/>
    </source>
</evidence>
<comment type="subcellular location">
    <subcellularLocation>
        <location evidence="1">Cell membrane</location>
        <topology evidence="1">Multi-pass membrane protein</topology>
    </subcellularLocation>
</comment>
<gene>
    <name evidence="8" type="primary">spoVE</name>
    <name evidence="8" type="ORF">IAB38_06970</name>
</gene>
<dbReference type="GO" id="GO:0005886">
    <property type="term" value="C:plasma membrane"/>
    <property type="evidence" value="ECO:0007669"/>
    <property type="project" value="UniProtKB-SubCell"/>
</dbReference>
<keyword evidence="6 7" id="KW-0472">Membrane</keyword>
<evidence type="ECO:0000313" key="8">
    <source>
        <dbReference type="EMBL" id="HIR59776.1"/>
    </source>
</evidence>
<dbReference type="InterPro" id="IPR013437">
    <property type="entry name" value="FtsW"/>
</dbReference>
<feature type="transmembrane region" description="Helical" evidence="7">
    <location>
        <begin position="186"/>
        <end position="206"/>
    </location>
</feature>
<dbReference type="NCBIfam" id="TIGR02615">
    <property type="entry name" value="spoVE"/>
    <property type="match status" value="1"/>
</dbReference>
<feature type="transmembrane region" description="Helical" evidence="7">
    <location>
        <begin position="44"/>
        <end position="61"/>
    </location>
</feature>
<dbReference type="InterPro" id="IPR018365">
    <property type="entry name" value="Cell_cycle_FtsW-rel_CS"/>
</dbReference>
<dbReference type="GO" id="GO:0008360">
    <property type="term" value="P:regulation of cell shape"/>
    <property type="evidence" value="ECO:0007669"/>
    <property type="project" value="UniProtKB-KW"/>
</dbReference>
<keyword evidence="2" id="KW-1003">Cell membrane</keyword>